<dbReference type="OrthoDB" id="7949130at2"/>
<keyword evidence="1" id="KW-0812">Transmembrane</keyword>
<dbReference type="Pfam" id="PF06055">
    <property type="entry name" value="ExoD"/>
    <property type="match status" value="1"/>
</dbReference>
<dbReference type="AlphaFoldDB" id="A0A1M4SUM6"/>
<dbReference type="EMBL" id="FQUV01000001">
    <property type="protein sequence ID" value="SHE35905.1"/>
    <property type="molecule type" value="Genomic_DNA"/>
</dbReference>
<keyword evidence="3" id="KW-1185">Reference proteome</keyword>
<dbReference type="RefSeq" id="WP_073139108.1">
    <property type="nucleotide sequence ID" value="NZ_FQUV01000001.1"/>
</dbReference>
<protein>
    <submittedName>
        <fullName evidence="2">Uncharacterized conserved protein</fullName>
    </submittedName>
</protein>
<dbReference type="STRING" id="1486859.SAMN05444273_101196"/>
<evidence type="ECO:0000313" key="3">
    <source>
        <dbReference type="Proteomes" id="UP000184144"/>
    </source>
</evidence>
<feature type="transmembrane region" description="Helical" evidence="1">
    <location>
        <begin position="171"/>
        <end position="189"/>
    </location>
</feature>
<reference evidence="3" key="1">
    <citation type="submission" date="2016-11" db="EMBL/GenBank/DDBJ databases">
        <authorList>
            <person name="Varghese N."/>
            <person name="Submissions S."/>
        </authorList>
    </citation>
    <scope>NUCLEOTIDE SEQUENCE [LARGE SCALE GENOMIC DNA]</scope>
    <source>
        <strain evidence="3">DSM 100566</strain>
    </source>
</reference>
<name>A0A1M4SUM6_9RHOB</name>
<dbReference type="Proteomes" id="UP000184144">
    <property type="component" value="Unassembled WGS sequence"/>
</dbReference>
<accession>A0A1M4SUM6</accession>
<dbReference type="PIRSF" id="PIRSF033239">
    <property type="entry name" value="ExoD"/>
    <property type="match status" value="1"/>
</dbReference>
<sequence>MLDENESLVALVDRIVDVAGPDQIKLEELVQAVGHASFTPMLLVPAIALATPLSGIPLFSSFMGVLIFLVSVQMLLRRDHLWLPQWLLRRKADSSRVKGAFKRIRPAMAWLDAHTDERLAAFFHRPLIFIPQLLCVLSGLILPMLELVPFSSSPIGCAVALLALAMLARDGLYLVLGLIPYGCVAWLVLRII</sequence>
<gene>
    <name evidence="2" type="ORF">SAMN05444273_101196</name>
</gene>
<feature type="transmembrane region" description="Helical" evidence="1">
    <location>
        <begin position="127"/>
        <end position="145"/>
    </location>
</feature>
<keyword evidence="1" id="KW-0472">Membrane</keyword>
<dbReference type="PANTHER" id="PTHR41795">
    <property type="entry name" value="EXOPOLYSACCHARIDE SYNTHESIS PROTEIN"/>
    <property type="match status" value="1"/>
</dbReference>
<evidence type="ECO:0000313" key="2">
    <source>
        <dbReference type="EMBL" id="SHE35905.1"/>
    </source>
</evidence>
<dbReference type="PANTHER" id="PTHR41795:SF1">
    <property type="entry name" value="EXOPOLYSACCHARIDE SYNTHESIS PROTEIN"/>
    <property type="match status" value="1"/>
</dbReference>
<feature type="transmembrane region" description="Helical" evidence="1">
    <location>
        <begin position="56"/>
        <end position="76"/>
    </location>
</feature>
<proteinExistence type="predicted"/>
<organism evidence="2 3">
    <name type="scientific">Litoreibacter ascidiaceicola</name>
    <dbReference type="NCBI Taxonomy" id="1486859"/>
    <lineage>
        <taxon>Bacteria</taxon>
        <taxon>Pseudomonadati</taxon>
        <taxon>Pseudomonadota</taxon>
        <taxon>Alphaproteobacteria</taxon>
        <taxon>Rhodobacterales</taxon>
        <taxon>Roseobacteraceae</taxon>
        <taxon>Litoreibacter</taxon>
    </lineage>
</organism>
<evidence type="ECO:0000256" key="1">
    <source>
        <dbReference type="SAM" id="Phobius"/>
    </source>
</evidence>
<keyword evidence="1" id="KW-1133">Transmembrane helix</keyword>
<dbReference type="InterPro" id="IPR010331">
    <property type="entry name" value="ExoD"/>
</dbReference>